<dbReference type="Pfam" id="PF13411">
    <property type="entry name" value="MerR_1"/>
    <property type="match status" value="1"/>
</dbReference>
<keyword evidence="1" id="KW-0175">Coiled coil</keyword>
<organism evidence="3 4">
    <name type="scientific">Neobacillus cucumis</name>
    <dbReference type="NCBI Taxonomy" id="1740721"/>
    <lineage>
        <taxon>Bacteria</taxon>
        <taxon>Bacillati</taxon>
        <taxon>Bacillota</taxon>
        <taxon>Bacilli</taxon>
        <taxon>Bacillales</taxon>
        <taxon>Bacillaceae</taxon>
        <taxon>Neobacillus</taxon>
    </lineage>
</organism>
<dbReference type="Proteomes" id="UP000234950">
    <property type="component" value="Unassembled WGS sequence"/>
</dbReference>
<comment type="caution">
    <text evidence="3">The sequence shown here is derived from an EMBL/GenBank/DDBJ whole genome shotgun (WGS) entry which is preliminary data.</text>
</comment>
<name>A0A2N5HB64_9BACI</name>
<dbReference type="InterPro" id="IPR000551">
    <property type="entry name" value="MerR-type_HTH_dom"/>
</dbReference>
<evidence type="ECO:0000256" key="1">
    <source>
        <dbReference type="SAM" id="Coils"/>
    </source>
</evidence>
<dbReference type="EMBL" id="PGVE01000065">
    <property type="protein sequence ID" value="PLS02748.1"/>
    <property type="molecule type" value="Genomic_DNA"/>
</dbReference>
<keyword evidence="4" id="KW-1185">Reference proteome</keyword>
<dbReference type="AlphaFoldDB" id="A0A2N5HB64"/>
<evidence type="ECO:0000313" key="4">
    <source>
        <dbReference type="Proteomes" id="UP000234950"/>
    </source>
</evidence>
<dbReference type="Gene3D" id="1.10.1660.10">
    <property type="match status" value="1"/>
</dbReference>
<evidence type="ECO:0000259" key="2">
    <source>
        <dbReference type="PROSITE" id="PS50937"/>
    </source>
</evidence>
<dbReference type="InterPro" id="IPR009061">
    <property type="entry name" value="DNA-bd_dom_put_sf"/>
</dbReference>
<sequence length="326" mass="37811">MDLMKTYTLKEVSKKINVSPGTLRKWEQDFEDLLDIPRTKQGARIYTDLEIELLLEIKQMADKKVSKEAIRHEMQKMEEPEKGDFSDELLVTSEISNGDADPIELEPSLDNYYKEALFTESEFSLEIVPEEAITPVPIEESTMKNTELFFEAMETYKNTFLSEVKDEIRSVVRKEVLEEVRKEISKGTFVTVKSISDSIYKSTENTKAEIQELSESVEKASEETADTLKQLANKVTHASLETSEEIFSLSKQLSETSEELSHYVDVTNNEISSLSEAITKDREFLMEERNLYRQEVSQRELAFQQMLTNFRDVAAAKEKKWWKFWT</sequence>
<dbReference type="GO" id="GO:0006355">
    <property type="term" value="P:regulation of DNA-templated transcription"/>
    <property type="evidence" value="ECO:0007669"/>
    <property type="project" value="InterPro"/>
</dbReference>
<gene>
    <name evidence="3" type="ORF">CVD27_18150</name>
</gene>
<accession>A0A2N5HB64</accession>
<evidence type="ECO:0000313" key="3">
    <source>
        <dbReference type="EMBL" id="PLS02748.1"/>
    </source>
</evidence>
<dbReference type="PROSITE" id="PS50937">
    <property type="entry name" value="HTH_MERR_2"/>
    <property type="match status" value="1"/>
</dbReference>
<feature type="domain" description="HTH merR-type" evidence="2">
    <location>
        <begin position="6"/>
        <end position="60"/>
    </location>
</feature>
<protein>
    <recommendedName>
        <fullName evidence="2">HTH merR-type domain-containing protein</fullName>
    </recommendedName>
</protein>
<feature type="coiled-coil region" evidence="1">
    <location>
        <begin position="203"/>
        <end position="230"/>
    </location>
</feature>
<dbReference type="GO" id="GO:0003677">
    <property type="term" value="F:DNA binding"/>
    <property type="evidence" value="ECO:0007669"/>
    <property type="project" value="InterPro"/>
</dbReference>
<proteinExistence type="predicted"/>
<reference evidence="3 4" key="1">
    <citation type="submission" date="2017-11" db="EMBL/GenBank/DDBJ databases">
        <title>Comparitive Functional Genomics of Dry Heat Resistant strains isolated from the Viking Spacecraft.</title>
        <authorList>
            <person name="Seuylemezian A."/>
            <person name="Cooper K."/>
            <person name="Vaishampayan P."/>
        </authorList>
    </citation>
    <scope>NUCLEOTIDE SEQUENCE [LARGE SCALE GENOMIC DNA]</scope>
    <source>
        <strain evidence="3 4">V32-6</strain>
    </source>
</reference>
<dbReference type="SMART" id="SM00422">
    <property type="entry name" value="HTH_MERR"/>
    <property type="match status" value="1"/>
</dbReference>
<dbReference type="SUPFAM" id="SSF46955">
    <property type="entry name" value="Putative DNA-binding domain"/>
    <property type="match status" value="1"/>
</dbReference>
<dbReference type="OrthoDB" id="2884071at2"/>